<dbReference type="GO" id="GO:0016020">
    <property type="term" value="C:membrane"/>
    <property type="evidence" value="ECO:0007669"/>
    <property type="project" value="InterPro"/>
</dbReference>
<keyword evidence="7" id="KW-1133">Transmembrane helix</keyword>
<keyword evidence="7" id="KW-0472">Membrane</keyword>
<keyword evidence="9" id="KW-1185">Reference proteome</keyword>
<comment type="similarity">
    <text evidence="1">Belongs to the glycosyltransferase 37 family.</text>
</comment>
<proteinExistence type="inferred from homology"/>
<evidence type="ECO:0000313" key="8">
    <source>
        <dbReference type="EMBL" id="CAI2182705.1"/>
    </source>
</evidence>
<evidence type="ECO:0000313" key="9">
    <source>
        <dbReference type="Proteomes" id="UP001153678"/>
    </source>
</evidence>
<keyword evidence="7" id="KW-0812">Transmembrane</keyword>
<evidence type="ECO:0000256" key="7">
    <source>
        <dbReference type="SAM" id="Phobius"/>
    </source>
</evidence>
<keyword evidence="4" id="KW-0325">Glycoprotein</keyword>
<feature type="compositionally biased region" description="Basic and acidic residues" evidence="6">
    <location>
        <begin position="168"/>
        <end position="198"/>
    </location>
</feature>
<dbReference type="Pfam" id="PF03254">
    <property type="entry name" value="XG_FTase"/>
    <property type="match status" value="1"/>
</dbReference>
<evidence type="ECO:0000256" key="2">
    <source>
        <dbReference type="ARBA" id="ARBA00022676"/>
    </source>
</evidence>
<dbReference type="InterPro" id="IPR004938">
    <property type="entry name" value="XG_FTase"/>
</dbReference>
<evidence type="ECO:0000256" key="6">
    <source>
        <dbReference type="SAM" id="MobiDB-lite"/>
    </source>
</evidence>
<reference evidence="8" key="1">
    <citation type="submission" date="2022-08" db="EMBL/GenBank/DDBJ databases">
        <authorList>
            <person name="Kallberg Y."/>
            <person name="Tangrot J."/>
            <person name="Rosling A."/>
        </authorList>
    </citation>
    <scope>NUCLEOTIDE SEQUENCE</scope>
    <source>
        <strain evidence="8">Wild A</strain>
    </source>
</reference>
<dbReference type="GO" id="GO:0071555">
    <property type="term" value="P:cell wall organization"/>
    <property type="evidence" value="ECO:0007669"/>
    <property type="project" value="UniProtKB-KW"/>
</dbReference>
<keyword evidence="3" id="KW-0808">Transferase</keyword>
<keyword evidence="5" id="KW-0961">Cell wall biogenesis/degradation</keyword>
<keyword evidence="2" id="KW-0328">Glycosyltransferase</keyword>
<evidence type="ECO:0000256" key="1">
    <source>
        <dbReference type="ARBA" id="ARBA00010481"/>
    </source>
</evidence>
<feature type="region of interest" description="Disordered" evidence="6">
    <location>
        <begin position="156"/>
        <end position="202"/>
    </location>
</feature>
<dbReference type="AlphaFoldDB" id="A0A9W4SW37"/>
<feature type="transmembrane region" description="Helical" evidence="7">
    <location>
        <begin position="116"/>
        <end position="140"/>
    </location>
</feature>
<comment type="caution">
    <text evidence="8">The sequence shown here is derived from an EMBL/GenBank/DDBJ whole genome shotgun (WGS) entry which is preliminary data.</text>
</comment>
<evidence type="ECO:0000256" key="4">
    <source>
        <dbReference type="ARBA" id="ARBA00023180"/>
    </source>
</evidence>
<name>A0A9W4SW37_9GLOM</name>
<feature type="compositionally biased region" description="Polar residues" evidence="6">
    <location>
        <begin position="18"/>
        <end position="52"/>
    </location>
</feature>
<accession>A0A9W4SW37</accession>
<evidence type="ECO:0000256" key="3">
    <source>
        <dbReference type="ARBA" id="ARBA00022679"/>
    </source>
</evidence>
<gene>
    <name evidence="8" type="ORF">FWILDA_LOCUS10712</name>
</gene>
<organism evidence="8 9">
    <name type="scientific">Funneliformis geosporum</name>
    <dbReference type="NCBI Taxonomy" id="1117311"/>
    <lineage>
        <taxon>Eukaryota</taxon>
        <taxon>Fungi</taxon>
        <taxon>Fungi incertae sedis</taxon>
        <taxon>Mucoromycota</taxon>
        <taxon>Glomeromycotina</taxon>
        <taxon>Glomeromycetes</taxon>
        <taxon>Glomerales</taxon>
        <taxon>Glomeraceae</taxon>
        <taxon>Funneliformis</taxon>
    </lineage>
</organism>
<dbReference type="GO" id="GO:0042546">
    <property type="term" value="P:cell wall biogenesis"/>
    <property type="evidence" value="ECO:0007669"/>
    <property type="project" value="InterPro"/>
</dbReference>
<dbReference type="OrthoDB" id="428346at2759"/>
<dbReference type="Proteomes" id="UP001153678">
    <property type="component" value="Unassembled WGS sequence"/>
</dbReference>
<dbReference type="EMBL" id="CAMKVN010002811">
    <property type="protein sequence ID" value="CAI2182705.1"/>
    <property type="molecule type" value="Genomic_DNA"/>
</dbReference>
<feature type="region of interest" description="Disordered" evidence="6">
    <location>
        <begin position="1"/>
        <end position="52"/>
    </location>
</feature>
<evidence type="ECO:0000256" key="5">
    <source>
        <dbReference type="ARBA" id="ARBA00023316"/>
    </source>
</evidence>
<dbReference type="GO" id="GO:0008107">
    <property type="term" value="F:galactoside 2-alpha-L-fucosyltransferase activity"/>
    <property type="evidence" value="ECO:0007669"/>
    <property type="project" value="InterPro"/>
</dbReference>
<feature type="compositionally biased region" description="Polar residues" evidence="6">
    <location>
        <begin position="1"/>
        <end position="11"/>
    </location>
</feature>
<protein>
    <submittedName>
        <fullName evidence="8">6501_t:CDS:1</fullName>
    </submittedName>
</protein>
<sequence length="690" mass="77944">MLPQKQSTTGQKAHRRNMSLTIGNNSSSENLLTPPNNIRVDNTRNNPTSQTYLAPIDTLTSGKKSHLNNILNEKISPLTPPTTPSKDKHYNPFTLKKVRKPDGNLPQSTVVDVKKLFFMLVFCGALVVFFGALTGIGIPFDGNEFDIVNIDSDNSDNVQLTNDINDGESSKSWDENQENSEKQNEEEKFDDDLTRDTSDNDDINGLANAIVQDLAEEPELVTVVPDQKNIDQSSVLQPEPVNIDENVDEKMENIVKDLEGNSDKILSNNDIDTQGSKGKVEQKIDEISVFSNKLKNKKNRYPDYFNRAYRNHETHFTYDDVFESLTEEERADILATKSLEINTDASLDSSCGSWQDNYSRLHEEILSRNGSQRYVSYICDVNINCGGLADRILGMTSAFVFALLTNRGFLADWQTNLPIEAIFNSPNIDWSYDSLNLPSDIRELETSELSIIDFDAKNLDEKFMLSNWTTKYPSSFIKFYSNRGMIIRTFDSKFYAQTLKDMGLRPHTAFGCILDYLFRPVPSALSFITQYTSLFALSSIFTVGIQIKTQNGLKSLQDYKHYFDCADQLTQTYAAPHQKVIYYVVTDSVKLREAAVEELEHVVVSGLPIDPTFDNLDDIDSANNAIIENWIFSKTDYRVISPGDYGKLAAFHSKQLHTTVFMENSHNIPDCTREDTFITFNNLANESSLG</sequence>